<name>A0A0X3TBR7_9RHOB</name>
<accession>A0A0X3TBR7</accession>
<dbReference type="PANTHER" id="PTHR46401:SF2">
    <property type="entry name" value="GLYCOSYLTRANSFERASE WBBK-RELATED"/>
    <property type="match status" value="1"/>
</dbReference>
<keyword evidence="1" id="KW-0808">Transferase</keyword>
<dbReference type="CDD" id="cd03809">
    <property type="entry name" value="GT4_MtfB-like"/>
    <property type="match status" value="1"/>
</dbReference>
<protein>
    <recommendedName>
        <fullName evidence="4">Glycosyl transferase family 1</fullName>
    </recommendedName>
</protein>
<proteinExistence type="predicted"/>
<dbReference type="RefSeq" id="WP_068350136.1">
    <property type="nucleotide sequence ID" value="NZ_LQBQ01000039.1"/>
</dbReference>
<evidence type="ECO:0000256" key="1">
    <source>
        <dbReference type="ARBA" id="ARBA00022679"/>
    </source>
</evidence>
<dbReference type="GO" id="GO:0009103">
    <property type="term" value="P:lipopolysaccharide biosynthetic process"/>
    <property type="evidence" value="ECO:0007669"/>
    <property type="project" value="TreeGrafter"/>
</dbReference>
<gene>
    <name evidence="2" type="ORF">AVO45_15775</name>
</gene>
<dbReference type="Pfam" id="PF13692">
    <property type="entry name" value="Glyco_trans_1_4"/>
    <property type="match status" value="1"/>
</dbReference>
<dbReference type="AlphaFoldDB" id="A0A0X3TBR7"/>
<dbReference type="Gene3D" id="3.40.50.2000">
    <property type="entry name" value="Glycogen Phosphorylase B"/>
    <property type="match status" value="2"/>
</dbReference>
<dbReference type="PANTHER" id="PTHR46401">
    <property type="entry name" value="GLYCOSYLTRANSFERASE WBBK-RELATED"/>
    <property type="match status" value="1"/>
</dbReference>
<dbReference type="GO" id="GO:0016757">
    <property type="term" value="F:glycosyltransferase activity"/>
    <property type="evidence" value="ECO:0007669"/>
    <property type="project" value="TreeGrafter"/>
</dbReference>
<dbReference type="STRING" id="1685379.AVO45_15775"/>
<evidence type="ECO:0000313" key="3">
    <source>
        <dbReference type="Proteomes" id="UP000053791"/>
    </source>
</evidence>
<dbReference type="Proteomes" id="UP000053791">
    <property type="component" value="Unassembled WGS sequence"/>
</dbReference>
<dbReference type="OrthoDB" id="9790710at2"/>
<organism evidence="2 3">
    <name type="scientific">Ruegeria marisrubri</name>
    <dbReference type="NCBI Taxonomy" id="1685379"/>
    <lineage>
        <taxon>Bacteria</taxon>
        <taxon>Pseudomonadati</taxon>
        <taxon>Pseudomonadota</taxon>
        <taxon>Alphaproteobacteria</taxon>
        <taxon>Rhodobacterales</taxon>
        <taxon>Roseobacteraceae</taxon>
        <taxon>Ruegeria</taxon>
    </lineage>
</organism>
<evidence type="ECO:0008006" key="4">
    <source>
        <dbReference type="Google" id="ProtNLM"/>
    </source>
</evidence>
<comment type="caution">
    <text evidence="2">The sequence shown here is derived from an EMBL/GenBank/DDBJ whole genome shotgun (WGS) entry which is preliminary data.</text>
</comment>
<keyword evidence="3" id="KW-1185">Reference proteome</keyword>
<reference evidence="3" key="1">
    <citation type="submission" date="2015-12" db="EMBL/GenBank/DDBJ databases">
        <authorList>
            <person name="Zhang G."/>
            <person name="Stingl U."/>
        </authorList>
    </citation>
    <scope>NUCLEOTIDE SEQUENCE [LARGE SCALE GENOMIC DNA]</scope>
    <source>
        <strain evidence="3">ZGT118</strain>
    </source>
</reference>
<sequence length="385" mass="41664">MTIYVNARFLTQPLSGVQRYARELLAALDRALAADPDLRRRLGPVVALHPAEPVADPGWTVIERRPVPDGNGHLWEQAALARAARDGVLLSLGNSGPLLHRRQVICFHDANVWLVPEAFSLRYRMLHRVLRPQLARRAAALITVSRYSASELAARLRVGTDRFSVIPNSAVHIRSVAPDASALQRHGLKRAGYLLTVGNRSSNKNISRLVAAHRLAGPALPQLVIAGGAVPGLARAGDETGARFLGRVTDGELRALYEGAAGFVFPSLYEGFGIPPLEAMELGVPVLAARDSALPEVLGGAPIWFDPRDEVDMARALRNFAGLSTADRAAMVAAGRKRALAFTWEASAARLAKLLEQLQQPVGRTSVSAVRQIRSKSTARLMSRR</sequence>
<dbReference type="SUPFAM" id="SSF53756">
    <property type="entry name" value="UDP-Glycosyltransferase/glycogen phosphorylase"/>
    <property type="match status" value="1"/>
</dbReference>
<evidence type="ECO:0000313" key="2">
    <source>
        <dbReference type="EMBL" id="KUJ73198.1"/>
    </source>
</evidence>
<dbReference type="EMBL" id="LQBQ01000039">
    <property type="protein sequence ID" value="KUJ73198.1"/>
    <property type="molecule type" value="Genomic_DNA"/>
</dbReference>